<comment type="caution">
    <text evidence="1">The sequence shown here is derived from an EMBL/GenBank/DDBJ whole genome shotgun (WGS) entry which is preliminary data.</text>
</comment>
<organism evidence="1 2">
    <name type="scientific">Bauhinia variegata</name>
    <name type="common">Purple orchid tree</name>
    <name type="synonym">Phanera variegata</name>
    <dbReference type="NCBI Taxonomy" id="167791"/>
    <lineage>
        <taxon>Eukaryota</taxon>
        <taxon>Viridiplantae</taxon>
        <taxon>Streptophyta</taxon>
        <taxon>Embryophyta</taxon>
        <taxon>Tracheophyta</taxon>
        <taxon>Spermatophyta</taxon>
        <taxon>Magnoliopsida</taxon>
        <taxon>eudicotyledons</taxon>
        <taxon>Gunneridae</taxon>
        <taxon>Pentapetalae</taxon>
        <taxon>rosids</taxon>
        <taxon>fabids</taxon>
        <taxon>Fabales</taxon>
        <taxon>Fabaceae</taxon>
        <taxon>Cercidoideae</taxon>
        <taxon>Cercideae</taxon>
        <taxon>Bauhiniinae</taxon>
        <taxon>Bauhinia</taxon>
    </lineage>
</organism>
<reference evidence="1 2" key="1">
    <citation type="journal article" date="2022" name="DNA Res.">
        <title>Chromosomal-level genome assembly of the orchid tree Bauhinia variegata (Leguminosae; Cercidoideae) supports the allotetraploid origin hypothesis of Bauhinia.</title>
        <authorList>
            <person name="Zhong Y."/>
            <person name="Chen Y."/>
            <person name="Zheng D."/>
            <person name="Pang J."/>
            <person name="Liu Y."/>
            <person name="Luo S."/>
            <person name="Meng S."/>
            <person name="Qian L."/>
            <person name="Wei D."/>
            <person name="Dai S."/>
            <person name="Zhou R."/>
        </authorList>
    </citation>
    <scope>NUCLEOTIDE SEQUENCE [LARGE SCALE GENOMIC DNA]</scope>
    <source>
        <strain evidence="1">BV-YZ2020</strain>
    </source>
</reference>
<dbReference type="Proteomes" id="UP000828941">
    <property type="component" value="Chromosome 6"/>
</dbReference>
<proteinExistence type="predicted"/>
<evidence type="ECO:0000313" key="2">
    <source>
        <dbReference type="Proteomes" id="UP000828941"/>
    </source>
</evidence>
<name>A0ACB9NMN8_BAUVA</name>
<protein>
    <submittedName>
        <fullName evidence="1">Uncharacterized protein</fullName>
    </submittedName>
</protein>
<keyword evidence="2" id="KW-1185">Reference proteome</keyword>
<accession>A0ACB9NMN8</accession>
<dbReference type="EMBL" id="CM039431">
    <property type="protein sequence ID" value="KAI4336421.1"/>
    <property type="molecule type" value="Genomic_DNA"/>
</dbReference>
<sequence>MEGLLPLFYRTIKKKKTRRQYECLSSGTALNYEMAEFFPQSQSHVYQTTPTQKVADFSAEKKGYRRNKSVGDSAYGFSSPQQIRMNAASPTPKHLARFRSQRMFSCMTGV</sequence>
<gene>
    <name evidence="1" type="ORF">L6164_014949</name>
</gene>
<evidence type="ECO:0000313" key="1">
    <source>
        <dbReference type="EMBL" id="KAI4336421.1"/>
    </source>
</evidence>